<evidence type="ECO:0000313" key="2">
    <source>
        <dbReference type="EMBL" id="PKU86699.1"/>
    </source>
</evidence>
<feature type="region of interest" description="Disordered" evidence="1">
    <location>
        <begin position="80"/>
        <end position="110"/>
    </location>
</feature>
<feature type="region of interest" description="Disordered" evidence="1">
    <location>
        <begin position="1"/>
        <end position="30"/>
    </location>
</feature>
<name>A0A2I0XFN2_9ASPA</name>
<accession>A0A2I0XFN2</accession>
<feature type="compositionally biased region" description="Basic residues" evidence="1">
    <location>
        <begin position="1"/>
        <end position="12"/>
    </location>
</feature>
<reference evidence="2 3" key="2">
    <citation type="journal article" date="2017" name="Nature">
        <title>The Apostasia genome and the evolution of orchids.</title>
        <authorList>
            <person name="Zhang G.Q."/>
            <person name="Liu K.W."/>
            <person name="Li Z."/>
            <person name="Lohaus R."/>
            <person name="Hsiao Y.Y."/>
            <person name="Niu S.C."/>
            <person name="Wang J.Y."/>
            <person name="Lin Y.C."/>
            <person name="Xu Q."/>
            <person name="Chen L.J."/>
            <person name="Yoshida K."/>
            <person name="Fujiwara S."/>
            <person name="Wang Z.W."/>
            <person name="Zhang Y.Q."/>
            <person name="Mitsuda N."/>
            <person name="Wang M."/>
            <person name="Liu G.H."/>
            <person name="Pecoraro L."/>
            <person name="Huang H.X."/>
            <person name="Xiao X.J."/>
            <person name="Lin M."/>
            <person name="Wu X.Y."/>
            <person name="Wu W.L."/>
            <person name="Chen Y.Y."/>
            <person name="Chang S.B."/>
            <person name="Sakamoto S."/>
            <person name="Ohme-Takagi M."/>
            <person name="Yagi M."/>
            <person name="Zeng S.J."/>
            <person name="Shen C.Y."/>
            <person name="Yeh C.M."/>
            <person name="Luo Y.B."/>
            <person name="Tsai W.C."/>
            <person name="Van de Peer Y."/>
            <person name="Liu Z.J."/>
        </authorList>
    </citation>
    <scope>NUCLEOTIDE SEQUENCE [LARGE SCALE GENOMIC DNA]</scope>
    <source>
        <tissue evidence="2">The whole plant</tissue>
    </source>
</reference>
<keyword evidence="3" id="KW-1185">Reference proteome</keyword>
<evidence type="ECO:0000256" key="1">
    <source>
        <dbReference type="SAM" id="MobiDB-lite"/>
    </source>
</evidence>
<sequence length="125" mass="13622">MPTGRRPLRSKSSHSLADFSRAVSPSRPHLSRVCSLVTRQLRSDNFPLRSGRRLRHLSGSDDGARRCEENFLPLECYSGPSWPSGSTPSAASLPVRPKVTTSRSEATNGSSLAVKDLKVTEACRS</sequence>
<dbReference type="AlphaFoldDB" id="A0A2I0XFN2"/>
<organism evidence="2 3">
    <name type="scientific">Dendrobium catenatum</name>
    <dbReference type="NCBI Taxonomy" id="906689"/>
    <lineage>
        <taxon>Eukaryota</taxon>
        <taxon>Viridiplantae</taxon>
        <taxon>Streptophyta</taxon>
        <taxon>Embryophyta</taxon>
        <taxon>Tracheophyta</taxon>
        <taxon>Spermatophyta</taxon>
        <taxon>Magnoliopsida</taxon>
        <taxon>Liliopsida</taxon>
        <taxon>Asparagales</taxon>
        <taxon>Orchidaceae</taxon>
        <taxon>Epidendroideae</taxon>
        <taxon>Malaxideae</taxon>
        <taxon>Dendrobiinae</taxon>
        <taxon>Dendrobium</taxon>
    </lineage>
</organism>
<reference evidence="2 3" key="1">
    <citation type="journal article" date="2016" name="Sci. Rep.">
        <title>The Dendrobium catenatum Lindl. genome sequence provides insights into polysaccharide synthase, floral development and adaptive evolution.</title>
        <authorList>
            <person name="Zhang G.Q."/>
            <person name="Xu Q."/>
            <person name="Bian C."/>
            <person name="Tsai W.C."/>
            <person name="Yeh C.M."/>
            <person name="Liu K.W."/>
            <person name="Yoshida K."/>
            <person name="Zhang L.S."/>
            <person name="Chang S.B."/>
            <person name="Chen F."/>
            <person name="Shi Y."/>
            <person name="Su Y.Y."/>
            <person name="Zhang Y.Q."/>
            <person name="Chen L.J."/>
            <person name="Yin Y."/>
            <person name="Lin M."/>
            <person name="Huang H."/>
            <person name="Deng H."/>
            <person name="Wang Z.W."/>
            <person name="Zhu S.L."/>
            <person name="Zhao X."/>
            <person name="Deng C."/>
            <person name="Niu S.C."/>
            <person name="Huang J."/>
            <person name="Wang M."/>
            <person name="Liu G.H."/>
            <person name="Yang H.J."/>
            <person name="Xiao X.J."/>
            <person name="Hsiao Y.Y."/>
            <person name="Wu W.L."/>
            <person name="Chen Y.Y."/>
            <person name="Mitsuda N."/>
            <person name="Ohme-Takagi M."/>
            <person name="Luo Y.B."/>
            <person name="Van de Peer Y."/>
            <person name="Liu Z.J."/>
        </authorList>
    </citation>
    <scope>NUCLEOTIDE SEQUENCE [LARGE SCALE GENOMIC DNA]</scope>
    <source>
        <tissue evidence="2">The whole plant</tissue>
    </source>
</reference>
<feature type="compositionally biased region" description="Polar residues" evidence="1">
    <location>
        <begin position="99"/>
        <end position="110"/>
    </location>
</feature>
<dbReference type="EMBL" id="KZ501928">
    <property type="protein sequence ID" value="PKU86699.1"/>
    <property type="molecule type" value="Genomic_DNA"/>
</dbReference>
<proteinExistence type="predicted"/>
<protein>
    <submittedName>
        <fullName evidence="2">Uncharacterized protein</fullName>
    </submittedName>
</protein>
<evidence type="ECO:0000313" key="3">
    <source>
        <dbReference type="Proteomes" id="UP000233837"/>
    </source>
</evidence>
<feature type="compositionally biased region" description="Low complexity" evidence="1">
    <location>
        <begin position="80"/>
        <end position="92"/>
    </location>
</feature>
<dbReference type="Proteomes" id="UP000233837">
    <property type="component" value="Unassembled WGS sequence"/>
</dbReference>
<gene>
    <name evidence="2" type="ORF">MA16_Dca023863</name>
</gene>